<name>A0A4P6KX06_9BURK</name>
<dbReference type="PANTHER" id="PTHR45754">
    <property type="entry name" value="METHYLENETETRAHYDROFOLATE REDUCTASE"/>
    <property type="match status" value="1"/>
</dbReference>
<evidence type="ECO:0000256" key="1">
    <source>
        <dbReference type="ARBA" id="ARBA00001974"/>
    </source>
</evidence>
<keyword evidence="7 12" id="KW-0560">Oxidoreductase</keyword>
<organism evidence="13 14">
    <name type="scientific">Pseudoduganella lutea</name>
    <dbReference type="NCBI Taxonomy" id="321985"/>
    <lineage>
        <taxon>Bacteria</taxon>
        <taxon>Pseudomonadati</taxon>
        <taxon>Pseudomonadota</taxon>
        <taxon>Betaproteobacteria</taxon>
        <taxon>Burkholderiales</taxon>
        <taxon>Oxalobacteraceae</taxon>
        <taxon>Telluria group</taxon>
        <taxon>Pseudoduganella</taxon>
    </lineage>
</organism>
<dbReference type="Proteomes" id="UP000290637">
    <property type="component" value="Chromosome"/>
</dbReference>
<dbReference type="KEGG" id="plue:EWM63_11390"/>
<dbReference type="OrthoDB" id="9812555at2"/>
<dbReference type="GO" id="GO:0071949">
    <property type="term" value="F:FAD binding"/>
    <property type="evidence" value="ECO:0007669"/>
    <property type="project" value="TreeGrafter"/>
</dbReference>
<evidence type="ECO:0000313" key="13">
    <source>
        <dbReference type="EMBL" id="QBE63496.1"/>
    </source>
</evidence>
<evidence type="ECO:0000313" key="14">
    <source>
        <dbReference type="Proteomes" id="UP000290637"/>
    </source>
</evidence>
<keyword evidence="6 12" id="KW-0274">FAD</keyword>
<keyword evidence="9" id="KW-0486">Methionine biosynthesis</keyword>
<dbReference type="UniPathway" id="UPA00193"/>
<proteinExistence type="inferred from homology"/>
<comment type="pathway">
    <text evidence="10">Amino-acid biosynthesis; L-methionine biosynthesis via de novo pathway.</text>
</comment>
<dbReference type="GO" id="GO:0005829">
    <property type="term" value="C:cytosol"/>
    <property type="evidence" value="ECO:0007669"/>
    <property type="project" value="InterPro"/>
</dbReference>
<comment type="similarity">
    <text evidence="3 12">Belongs to the methylenetetrahydrofolate reductase family.</text>
</comment>
<dbReference type="RefSeq" id="WP_130186618.1">
    <property type="nucleotide sequence ID" value="NZ_CP035913.1"/>
</dbReference>
<reference evidence="13 14" key="1">
    <citation type="submission" date="2019-02" db="EMBL/GenBank/DDBJ databases">
        <title>Draft Genome Sequences of Six Type Strains of the Genus Massilia.</title>
        <authorList>
            <person name="Miess H."/>
            <person name="Frediansyhah A."/>
            <person name="Gross H."/>
        </authorList>
    </citation>
    <scope>NUCLEOTIDE SEQUENCE [LARGE SCALE GENOMIC DNA]</scope>
    <source>
        <strain evidence="13 14">DSM 17473</strain>
    </source>
</reference>
<evidence type="ECO:0000256" key="2">
    <source>
        <dbReference type="ARBA" id="ARBA00004777"/>
    </source>
</evidence>
<evidence type="ECO:0000256" key="9">
    <source>
        <dbReference type="ARBA" id="ARBA00023167"/>
    </source>
</evidence>
<comment type="cofactor">
    <cofactor evidence="1 12">
        <name>FAD</name>
        <dbReference type="ChEBI" id="CHEBI:57692"/>
    </cofactor>
</comment>
<dbReference type="Gene3D" id="3.20.20.220">
    <property type="match status" value="1"/>
</dbReference>
<dbReference type="Pfam" id="PF02219">
    <property type="entry name" value="MTHFR"/>
    <property type="match status" value="1"/>
</dbReference>
<gene>
    <name evidence="13" type="primary">metF</name>
    <name evidence="13" type="ORF">EWM63_11390</name>
</gene>
<evidence type="ECO:0000256" key="3">
    <source>
        <dbReference type="ARBA" id="ARBA00006743"/>
    </source>
</evidence>
<evidence type="ECO:0000256" key="4">
    <source>
        <dbReference type="ARBA" id="ARBA00022605"/>
    </source>
</evidence>
<sequence length="276" mass="30104">MADHNFSIEFFPPKTAEGTEKLRATRAKLAELHPKYFSVTFGAGGTTQRGTLETVLDIMGAGEEAAPHLSCVGGTRESIRAILDEYKSHGIKRVVALRGDLPSGYGAAGEFRYANELVEFIRAETGDWFHIEVAAYPEVHPQAKSPQSDMDAFVRKVNAGADAAITQYFYNADAYFQFVDAAQKAGVNVPIVAGIMPITNYTQLMRFSDMCGAEIPRWVRLKLASFGDDTASIKAFGLDVVTALCERLLAGGAPGLHFYSMNQVAPTTALWQRLVK</sequence>
<evidence type="ECO:0000256" key="10">
    <source>
        <dbReference type="ARBA" id="ARBA00034478"/>
    </source>
</evidence>
<evidence type="ECO:0000256" key="8">
    <source>
        <dbReference type="ARBA" id="ARBA00023027"/>
    </source>
</evidence>
<dbReference type="GO" id="GO:0009086">
    <property type="term" value="P:methionine biosynthetic process"/>
    <property type="evidence" value="ECO:0007669"/>
    <property type="project" value="UniProtKB-KW"/>
</dbReference>
<keyword evidence="8" id="KW-0520">NAD</keyword>
<comment type="catalytic activity">
    <reaction evidence="11">
        <text>(6S)-5-methyl-5,6,7,8-tetrahydrofolate + NAD(+) = (6R)-5,10-methylene-5,6,7,8-tetrahydrofolate + NADH + H(+)</text>
        <dbReference type="Rhea" id="RHEA:19821"/>
        <dbReference type="ChEBI" id="CHEBI:15378"/>
        <dbReference type="ChEBI" id="CHEBI:15636"/>
        <dbReference type="ChEBI" id="CHEBI:18608"/>
        <dbReference type="ChEBI" id="CHEBI:57540"/>
        <dbReference type="ChEBI" id="CHEBI:57945"/>
        <dbReference type="EC" id="1.5.1.54"/>
    </reaction>
    <physiologicalReaction direction="right-to-left" evidence="11">
        <dbReference type="Rhea" id="RHEA:19823"/>
    </physiologicalReaction>
</comment>
<protein>
    <recommendedName>
        <fullName evidence="12">Methylenetetrahydrofolate reductase</fullName>
        <ecNumber evidence="12">1.5.1.54</ecNumber>
    </recommendedName>
</protein>
<dbReference type="CDD" id="cd00537">
    <property type="entry name" value="MTHFR"/>
    <property type="match status" value="1"/>
</dbReference>
<dbReference type="EMBL" id="CP035913">
    <property type="protein sequence ID" value="QBE63496.1"/>
    <property type="molecule type" value="Genomic_DNA"/>
</dbReference>
<comment type="pathway">
    <text evidence="2 12">One-carbon metabolism; tetrahydrofolate interconversion.</text>
</comment>
<dbReference type="InterPro" id="IPR029041">
    <property type="entry name" value="FAD-linked_oxidoreductase-like"/>
</dbReference>
<accession>A0A4P6KX06</accession>
<dbReference type="EC" id="1.5.1.54" evidence="12"/>
<dbReference type="NCBIfam" id="TIGR00676">
    <property type="entry name" value="fadh2"/>
    <property type="match status" value="1"/>
</dbReference>
<keyword evidence="14" id="KW-1185">Reference proteome</keyword>
<dbReference type="SUPFAM" id="SSF51730">
    <property type="entry name" value="FAD-linked oxidoreductase"/>
    <property type="match status" value="1"/>
</dbReference>
<dbReference type="PANTHER" id="PTHR45754:SF3">
    <property type="entry name" value="METHYLENETETRAHYDROFOLATE REDUCTASE (NADPH)"/>
    <property type="match status" value="1"/>
</dbReference>
<evidence type="ECO:0000256" key="5">
    <source>
        <dbReference type="ARBA" id="ARBA00022630"/>
    </source>
</evidence>
<dbReference type="InterPro" id="IPR003171">
    <property type="entry name" value="Mehydrof_redctse-like"/>
</dbReference>
<evidence type="ECO:0000256" key="6">
    <source>
        <dbReference type="ARBA" id="ARBA00022827"/>
    </source>
</evidence>
<keyword evidence="5 12" id="KW-0285">Flavoprotein</keyword>
<dbReference type="AlphaFoldDB" id="A0A4P6KX06"/>
<evidence type="ECO:0000256" key="7">
    <source>
        <dbReference type="ARBA" id="ARBA00023002"/>
    </source>
</evidence>
<evidence type="ECO:0000256" key="12">
    <source>
        <dbReference type="RuleBase" id="RU003862"/>
    </source>
</evidence>
<dbReference type="InterPro" id="IPR004620">
    <property type="entry name" value="MTHF_reductase_bac"/>
</dbReference>
<keyword evidence="4" id="KW-0028">Amino-acid biosynthesis</keyword>
<evidence type="ECO:0000256" key="11">
    <source>
        <dbReference type="ARBA" id="ARBA00048628"/>
    </source>
</evidence>
<dbReference type="GO" id="GO:0106312">
    <property type="term" value="F:methylenetetrahydrofolate reductase (NADH) activity"/>
    <property type="evidence" value="ECO:0007669"/>
    <property type="project" value="UniProtKB-EC"/>
</dbReference>
<dbReference type="GO" id="GO:0035999">
    <property type="term" value="P:tetrahydrofolate interconversion"/>
    <property type="evidence" value="ECO:0007669"/>
    <property type="project" value="UniProtKB-UniPathway"/>
</dbReference>